<protein>
    <recommendedName>
        <fullName evidence="4">DUF5105 domain-containing protein</fullName>
    </recommendedName>
</protein>
<feature type="signal peptide" evidence="1">
    <location>
        <begin position="1"/>
        <end position="21"/>
    </location>
</feature>
<evidence type="ECO:0008006" key="4">
    <source>
        <dbReference type="Google" id="ProtNLM"/>
    </source>
</evidence>
<dbReference type="PROSITE" id="PS51257">
    <property type="entry name" value="PROKAR_LIPOPROTEIN"/>
    <property type="match status" value="1"/>
</dbReference>
<gene>
    <name evidence="2" type="ORF">DW016_00020</name>
</gene>
<evidence type="ECO:0000313" key="2">
    <source>
        <dbReference type="EMBL" id="RGE89707.1"/>
    </source>
</evidence>
<proteinExistence type="predicted"/>
<name>A0A3E3K4T3_9FIRM</name>
<organism evidence="2 3">
    <name type="scientific">Sellimonas intestinalis</name>
    <dbReference type="NCBI Taxonomy" id="1653434"/>
    <lineage>
        <taxon>Bacteria</taxon>
        <taxon>Bacillati</taxon>
        <taxon>Bacillota</taxon>
        <taxon>Clostridia</taxon>
        <taxon>Lachnospirales</taxon>
        <taxon>Lachnospiraceae</taxon>
        <taxon>Sellimonas</taxon>
    </lineage>
</organism>
<dbReference type="RefSeq" id="WP_024732866.1">
    <property type="nucleotide sequence ID" value="NZ_BAABYU010000001.1"/>
</dbReference>
<keyword evidence="1" id="KW-0732">Signal</keyword>
<reference evidence="2 3" key="1">
    <citation type="submission" date="2018-08" db="EMBL/GenBank/DDBJ databases">
        <title>A genome reference for cultivated species of the human gut microbiota.</title>
        <authorList>
            <person name="Zou Y."/>
            <person name="Xue W."/>
            <person name="Luo G."/>
        </authorList>
    </citation>
    <scope>NUCLEOTIDE SEQUENCE [LARGE SCALE GENOMIC DNA]</scope>
    <source>
        <strain evidence="2 3">AF37-2AT</strain>
    </source>
</reference>
<dbReference type="Proteomes" id="UP000261080">
    <property type="component" value="Unassembled WGS sequence"/>
</dbReference>
<sequence length="226" mass="25456">MRKYVRNVVVLLVATAVVVLTGCQKPFDATGYTQAVLDLITRGETEAYEGFADTSEEEARQQYEAVISSYMQEFDSLGFSDELTEKFRSYIPDLMKKTKYTIQEAKEQEDGNFEVGVEVEPVKMIGGVEEELKQKLQEYIAKVQEQILNNQAAPTDEEMTEAAGEMLYECLSQVLEDPQYGEKSMITVHVQESKKDNVWEIPSEDIDALVTALIDTTGTEEAFTLS</sequence>
<comment type="caution">
    <text evidence="2">The sequence shown here is derived from an EMBL/GenBank/DDBJ whole genome shotgun (WGS) entry which is preliminary data.</text>
</comment>
<evidence type="ECO:0000256" key="1">
    <source>
        <dbReference type="SAM" id="SignalP"/>
    </source>
</evidence>
<dbReference type="EMBL" id="QVLX01000001">
    <property type="protein sequence ID" value="RGE89707.1"/>
    <property type="molecule type" value="Genomic_DNA"/>
</dbReference>
<accession>A0A3E3K4T3</accession>
<feature type="chain" id="PRO_5039406447" description="DUF5105 domain-containing protein" evidence="1">
    <location>
        <begin position="22"/>
        <end position="226"/>
    </location>
</feature>
<dbReference type="AlphaFoldDB" id="A0A3E3K4T3"/>
<evidence type="ECO:0000313" key="3">
    <source>
        <dbReference type="Proteomes" id="UP000261080"/>
    </source>
</evidence>
<keyword evidence="3" id="KW-1185">Reference proteome</keyword>
<dbReference type="OrthoDB" id="1851535at2"/>